<keyword evidence="2" id="KW-1185">Reference proteome</keyword>
<name>A0ABR2FR47_9ROSI</name>
<protein>
    <submittedName>
        <fullName evidence="1">Uncharacterized protein</fullName>
    </submittedName>
</protein>
<sequence>MATTARDSRAQSSAGKVVAVQRTHHVARGKAVGVPISTEKDSVGQDSPVMVSEIKGVHIGGVKNVTSHETMVKTTSNLNSEKHVAVQVRGVEETRVNRNVKGRVLPTSIRGLTLKSGSKVQLGVKGGLKSLLKLIRSMTIVFPSLADFPLWCRTWIKPSMRRHG</sequence>
<gene>
    <name evidence="1" type="ORF">V6N12_068707</name>
</gene>
<dbReference type="EMBL" id="JBBPBM010000005">
    <property type="protein sequence ID" value="KAK8584463.1"/>
    <property type="molecule type" value="Genomic_DNA"/>
</dbReference>
<proteinExistence type="predicted"/>
<evidence type="ECO:0000313" key="1">
    <source>
        <dbReference type="EMBL" id="KAK8584463.1"/>
    </source>
</evidence>
<organism evidence="1 2">
    <name type="scientific">Hibiscus sabdariffa</name>
    <name type="common">roselle</name>
    <dbReference type="NCBI Taxonomy" id="183260"/>
    <lineage>
        <taxon>Eukaryota</taxon>
        <taxon>Viridiplantae</taxon>
        <taxon>Streptophyta</taxon>
        <taxon>Embryophyta</taxon>
        <taxon>Tracheophyta</taxon>
        <taxon>Spermatophyta</taxon>
        <taxon>Magnoliopsida</taxon>
        <taxon>eudicotyledons</taxon>
        <taxon>Gunneridae</taxon>
        <taxon>Pentapetalae</taxon>
        <taxon>rosids</taxon>
        <taxon>malvids</taxon>
        <taxon>Malvales</taxon>
        <taxon>Malvaceae</taxon>
        <taxon>Malvoideae</taxon>
        <taxon>Hibiscus</taxon>
    </lineage>
</organism>
<reference evidence="1 2" key="1">
    <citation type="journal article" date="2024" name="G3 (Bethesda)">
        <title>Genome assembly of Hibiscus sabdariffa L. provides insights into metabolisms of medicinal natural products.</title>
        <authorList>
            <person name="Kim T."/>
        </authorList>
    </citation>
    <scope>NUCLEOTIDE SEQUENCE [LARGE SCALE GENOMIC DNA]</scope>
    <source>
        <strain evidence="1">TK-2024</strain>
        <tissue evidence="1">Old leaves</tissue>
    </source>
</reference>
<comment type="caution">
    <text evidence="1">The sequence shown here is derived from an EMBL/GenBank/DDBJ whole genome shotgun (WGS) entry which is preliminary data.</text>
</comment>
<accession>A0ABR2FR47</accession>
<evidence type="ECO:0000313" key="2">
    <source>
        <dbReference type="Proteomes" id="UP001472677"/>
    </source>
</evidence>
<dbReference type="Proteomes" id="UP001472677">
    <property type="component" value="Unassembled WGS sequence"/>
</dbReference>